<dbReference type="InParanoid" id="A0A0V0QUS2"/>
<protein>
    <submittedName>
        <fullName evidence="1">Uncharacterized protein</fullName>
    </submittedName>
</protein>
<keyword evidence="2" id="KW-1185">Reference proteome</keyword>
<dbReference type="Proteomes" id="UP000054937">
    <property type="component" value="Unassembled WGS sequence"/>
</dbReference>
<comment type="caution">
    <text evidence="1">The sequence shown here is derived from an EMBL/GenBank/DDBJ whole genome shotgun (WGS) entry which is preliminary data.</text>
</comment>
<proteinExistence type="predicted"/>
<gene>
    <name evidence="1" type="ORF">PPERSA_01069</name>
</gene>
<sequence length="168" mass="19919">MALSQCHIVFQQYKGKHDGLVNIFPKWINIQKKSFQNGKVFAFYYNDEKLKQRQMTRALVGIMISEQDTNKLDKALESFDQEIQLVETPMPELRTLQVDFKYRGIPTCFVVYILQIKEKILKIFKKTYPHADYQGHFEMFDFKSNPNIMSISIPYDEDNAVFIKQLYN</sequence>
<organism evidence="1 2">
    <name type="scientific">Pseudocohnilembus persalinus</name>
    <name type="common">Ciliate</name>
    <dbReference type="NCBI Taxonomy" id="266149"/>
    <lineage>
        <taxon>Eukaryota</taxon>
        <taxon>Sar</taxon>
        <taxon>Alveolata</taxon>
        <taxon>Ciliophora</taxon>
        <taxon>Intramacronucleata</taxon>
        <taxon>Oligohymenophorea</taxon>
        <taxon>Scuticociliatia</taxon>
        <taxon>Philasterida</taxon>
        <taxon>Pseudocohnilembidae</taxon>
        <taxon>Pseudocohnilembus</taxon>
    </lineage>
</organism>
<accession>A0A0V0QUS2</accession>
<evidence type="ECO:0000313" key="1">
    <source>
        <dbReference type="EMBL" id="KRX05991.1"/>
    </source>
</evidence>
<evidence type="ECO:0000313" key="2">
    <source>
        <dbReference type="Proteomes" id="UP000054937"/>
    </source>
</evidence>
<name>A0A0V0QUS2_PSEPJ</name>
<dbReference type="AlphaFoldDB" id="A0A0V0QUS2"/>
<dbReference type="EMBL" id="LDAU01000102">
    <property type="protein sequence ID" value="KRX05991.1"/>
    <property type="molecule type" value="Genomic_DNA"/>
</dbReference>
<reference evidence="1 2" key="1">
    <citation type="journal article" date="2015" name="Sci. Rep.">
        <title>Genome of the facultative scuticociliatosis pathogen Pseudocohnilembus persalinus provides insight into its virulence through horizontal gene transfer.</title>
        <authorList>
            <person name="Xiong J."/>
            <person name="Wang G."/>
            <person name="Cheng J."/>
            <person name="Tian M."/>
            <person name="Pan X."/>
            <person name="Warren A."/>
            <person name="Jiang C."/>
            <person name="Yuan D."/>
            <person name="Miao W."/>
        </authorList>
    </citation>
    <scope>NUCLEOTIDE SEQUENCE [LARGE SCALE GENOMIC DNA]</scope>
    <source>
        <strain evidence="1">36N120E</strain>
    </source>
</reference>